<reference evidence="9" key="1">
    <citation type="submission" date="2020-05" db="UniProtKB">
        <authorList>
            <consortium name="EnsemblMetazoa"/>
        </authorList>
    </citation>
    <scope>IDENTIFICATION</scope>
    <source>
        <strain evidence="9">BB02</strain>
    </source>
</reference>
<evidence type="ECO:0000256" key="6">
    <source>
        <dbReference type="ARBA" id="ARBA00023136"/>
    </source>
</evidence>
<evidence type="ECO:0000256" key="8">
    <source>
        <dbReference type="SAM" id="Phobius"/>
    </source>
</evidence>
<dbReference type="PANTHER" id="PTHR14274:SF1">
    <property type="entry name" value="SMALL INTEGRAL MEMBRANE PROTEIN 8"/>
    <property type="match status" value="1"/>
</dbReference>
<organism evidence="9 10">
    <name type="scientific">Biomphalaria glabrata</name>
    <name type="common">Bloodfluke planorb</name>
    <name type="synonym">Freshwater snail</name>
    <dbReference type="NCBI Taxonomy" id="6526"/>
    <lineage>
        <taxon>Eukaryota</taxon>
        <taxon>Metazoa</taxon>
        <taxon>Spiralia</taxon>
        <taxon>Lophotrochozoa</taxon>
        <taxon>Mollusca</taxon>
        <taxon>Gastropoda</taxon>
        <taxon>Heterobranchia</taxon>
        <taxon>Euthyneura</taxon>
        <taxon>Panpulmonata</taxon>
        <taxon>Hygrophila</taxon>
        <taxon>Lymnaeoidea</taxon>
        <taxon>Planorbidae</taxon>
        <taxon>Biomphalaria</taxon>
    </lineage>
</organism>
<feature type="compositionally biased region" description="Polar residues" evidence="7">
    <location>
        <begin position="1"/>
        <end position="20"/>
    </location>
</feature>
<dbReference type="InterPro" id="IPR026686">
    <property type="entry name" value="UPF0708"/>
</dbReference>
<keyword evidence="4 8" id="KW-0812">Transmembrane</keyword>
<evidence type="ECO:0000256" key="2">
    <source>
        <dbReference type="ARBA" id="ARBA00009328"/>
    </source>
</evidence>
<proteinExistence type="inferred from homology"/>
<name>A0A2C9K070_BIOGL</name>
<evidence type="ECO:0000256" key="4">
    <source>
        <dbReference type="ARBA" id="ARBA00022692"/>
    </source>
</evidence>
<feature type="region of interest" description="Disordered" evidence="7">
    <location>
        <begin position="1"/>
        <end position="51"/>
    </location>
</feature>
<accession>A0A2C9K070</accession>
<evidence type="ECO:0000256" key="7">
    <source>
        <dbReference type="SAM" id="MobiDB-lite"/>
    </source>
</evidence>
<evidence type="ECO:0000313" key="14">
    <source>
        <dbReference type="RefSeq" id="XP_055865090.1"/>
    </source>
</evidence>
<evidence type="ECO:0000256" key="5">
    <source>
        <dbReference type="ARBA" id="ARBA00022989"/>
    </source>
</evidence>
<protein>
    <recommendedName>
        <fullName evidence="3">Small integral membrane protein 8</fullName>
    </recommendedName>
</protein>
<dbReference type="Proteomes" id="UP001165740">
    <property type="component" value="Chromosome 1"/>
</dbReference>
<dbReference type="Proteomes" id="UP000076420">
    <property type="component" value="Unassembled WGS sequence"/>
</dbReference>
<reference evidence="12 13" key="2">
    <citation type="submission" date="2025-04" db="UniProtKB">
        <authorList>
            <consortium name="RefSeq"/>
        </authorList>
    </citation>
    <scope>IDENTIFICATION</scope>
</reference>
<comment type="similarity">
    <text evidence="2">Belongs to the SMIM8 family.</text>
</comment>
<evidence type="ECO:0000313" key="12">
    <source>
        <dbReference type="RefSeq" id="XP_055865069.1"/>
    </source>
</evidence>
<sequence length="119" mass="13070">MESQNKPNDPSVSTETSKQSLTKDHAHSNANSSTAKNTVTKSPATGWASMPSTPVFRAVNFELYVKPNTVTMICGVLAFSTCVGYIAYMNLKDDSKKETYVTLDLDGKTTVRPKTSRWD</sequence>
<keyword evidence="6 8" id="KW-0472">Membrane</keyword>
<evidence type="ECO:0000313" key="13">
    <source>
        <dbReference type="RefSeq" id="XP_055865079.1"/>
    </source>
</evidence>
<gene>
    <name evidence="9" type="primary">106074859</name>
    <name evidence="12 13 14" type="synonym">LOC106074859</name>
</gene>
<feature type="transmembrane region" description="Helical" evidence="8">
    <location>
        <begin position="69"/>
        <end position="88"/>
    </location>
</feature>
<dbReference type="RefSeq" id="XP_055865069.1">
    <property type="nucleotide sequence ID" value="XM_056009094.1"/>
</dbReference>
<dbReference type="EnsemblMetazoa" id="BGLB010910-RB">
    <property type="protein sequence ID" value="BGLB010910-PB"/>
    <property type="gene ID" value="BGLB010910"/>
</dbReference>
<evidence type="ECO:0000256" key="3">
    <source>
        <dbReference type="ARBA" id="ARBA00014451"/>
    </source>
</evidence>
<dbReference type="OMA" id="YMHATRE"/>
<evidence type="ECO:0000313" key="9">
    <source>
        <dbReference type="EnsemblMetazoa" id="BGLB010910-PB"/>
    </source>
</evidence>
<keyword evidence="5 8" id="KW-1133">Transmembrane helix</keyword>
<comment type="subcellular location">
    <subcellularLocation>
        <location evidence="1">Membrane</location>
        <topology evidence="1">Single-pass membrane protein</topology>
    </subcellularLocation>
</comment>
<evidence type="ECO:0000313" key="10">
    <source>
        <dbReference type="Proteomes" id="UP000076420"/>
    </source>
</evidence>
<keyword evidence="11" id="KW-1185">Reference proteome</keyword>
<dbReference type="PANTHER" id="PTHR14274">
    <property type="entry name" value="SMALL INTEGRAL MEMBRANE PROTEIN 8"/>
    <property type="match status" value="1"/>
</dbReference>
<dbReference type="VEuPathDB" id="VectorBase:BGLAX_045941"/>
<dbReference type="Pfam" id="PF14937">
    <property type="entry name" value="DUF4500"/>
    <property type="match status" value="1"/>
</dbReference>
<dbReference type="GO" id="GO:0016020">
    <property type="term" value="C:membrane"/>
    <property type="evidence" value="ECO:0007669"/>
    <property type="project" value="UniProtKB-SubCell"/>
</dbReference>
<evidence type="ECO:0000313" key="11">
    <source>
        <dbReference type="Proteomes" id="UP001165740"/>
    </source>
</evidence>
<feature type="compositionally biased region" description="Polar residues" evidence="7">
    <location>
        <begin position="28"/>
        <end position="43"/>
    </location>
</feature>
<dbReference type="RefSeq" id="XP_055865079.1">
    <property type="nucleotide sequence ID" value="XM_056009104.1"/>
</dbReference>
<dbReference type="AlphaFoldDB" id="A0A2C9K070"/>
<dbReference type="KEGG" id="bgt:106074859"/>
<dbReference type="RefSeq" id="XP_055865090.1">
    <property type="nucleotide sequence ID" value="XM_056009115.1"/>
</dbReference>
<dbReference type="VEuPathDB" id="VectorBase:BGLB010910"/>
<evidence type="ECO:0000256" key="1">
    <source>
        <dbReference type="ARBA" id="ARBA00004167"/>
    </source>
</evidence>